<keyword evidence="8" id="KW-0695">RNA-directed DNA polymerase</keyword>
<protein>
    <submittedName>
        <fullName evidence="8">RNA-directed DNA polymerase from mobile element jockey</fullName>
    </submittedName>
</protein>
<keyword evidence="9" id="KW-1185">Reference proteome</keyword>
<evidence type="ECO:0000313" key="9">
    <source>
        <dbReference type="Proteomes" id="UP001152797"/>
    </source>
</evidence>
<organism evidence="7">
    <name type="scientific">Cladocopium goreaui</name>
    <dbReference type="NCBI Taxonomy" id="2562237"/>
    <lineage>
        <taxon>Eukaryota</taxon>
        <taxon>Sar</taxon>
        <taxon>Alveolata</taxon>
        <taxon>Dinophyceae</taxon>
        <taxon>Suessiales</taxon>
        <taxon>Symbiodiniaceae</taxon>
        <taxon>Cladocopium</taxon>
    </lineage>
</organism>
<evidence type="ECO:0000313" key="7">
    <source>
        <dbReference type="EMBL" id="CAI3979038.1"/>
    </source>
</evidence>
<dbReference type="Gene3D" id="3.30.160.60">
    <property type="entry name" value="Classic Zinc Finger"/>
    <property type="match status" value="1"/>
</dbReference>
<keyword evidence="2" id="KW-0677">Repeat</keyword>
<dbReference type="GO" id="GO:0003964">
    <property type="term" value="F:RNA-directed DNA polymerase activity"/>
    <property type="evidence" value="ECO:0007669"/>
    <property type="project" value="UniProtKB-KW"/>
</dbReference>
<dbReference type="SUPFAM" id="SSF54001">
    <property type="entry name" value="Cysteine proteinases"/>
    <property type="match status" value="1"/>
</dbReference>
<evidence type="ECO:0000256" key="1">
    <source>
        <dbReference type="ARBA" id="ARBA00022723"/>
    </source>
</evidence>
<feature type="domain" description="C2H2-type" evidence="6">
    <location>
        <begin position="887"/>
        <end position="908"/>
    </location>
</feature>
<feature type="compositionally biased region" description="Basic and acidic residues" evidence="5">
    <location>
        <begin position="1571"/>
        <end position="1586"/>
    </location>
</feature>
<dbReference type="PANTHER" id="PTHR24409:SF295">
    <property type="entry name" value="AZ2-RELATED"/>
    <property type="match status" value="1"/>
</dbReference>
<feature type="region of interest" description="Disordered" evidence="5">
    <location>
        <begin position="1326"/>
        <end position="1416"/>
    </location>
</feature>
<dbReference type="SMART" id="SM00355">
    <property type="entry name" value="ZnF_C2H2"/>
    <property type="match status" value="7"/>
</dbReference>
<dbReference type="EMBL" id="CAMXCT010000453">
    <property type="protein sequence ID" value="CAI3979038.1"/>
    <property type="molecule type" value="Genomic_DNA"/>
</dbReference>
<keyword evidence="1" id="KW-0479">Metal-binding</keyword>
<dbReference type="GO" id="GO:0000981">
    <property type="term" value="F:DNA-binding transcription factor activity, RNA polymerase II-specific"/>
    <property type="evidence" value="ECO:0007669"/>
    <property type="project" value="TreeGrafter"/>
</dbReference>
<dbReference type="Gene3D" id="3.90.70.10">
    <property type="entry name" value="Cysteine proteinases"/>
    <property type="match status" value="1"/>
</dbReference>
<reference evidence="8 9" key="2">
    <citation type="submission" date="2024-05" db="EMBL/GenBank/DDBJ databases">
        <authorList>
            <person name="Chen Y."/>
            <person name="Shah S."/>
            <person name="Dougan E. K."/>
            <person name="Thang M."/>
            <person name="Chan C."/>
        </authorList>
    </citation>
    <scope>NUCLEOTIDE SEQUENCE [LARGE SCALE GENOMIC DNA]</scope>
</reference>
<dbReference type="InterPro" id="IPR000477">
    <property type="entry name" value="RT_dom"/>
</dbReference>
<dbReference type="InterPro" id="IPR013087">
    <property type="entry name" value="Znf_C2H2_type"/>
</dbReference>
<dbReference type="PANTHER" id="PTHR24409">
    <property type="entry name" value="ZINC FINGER PROTEIN 142"/>
    <property type="match status" value="1"/>
</dbReference>
<reference evidence="7" key="1">
    <citation type="submission" date="2022-10" db="EMBL/GenBank/DDBJ databases">
        <authorList>
            <person name="Chen Y."/>
            <person name="Dougan E. K."/>
            <person name="Chan C."/>
            <person name="Rhodes N."/>
            <person name="Thang M."/>
        </authorList>
    </citation>
    <scope>NUCLEOTIDE SEQUENCE</scope>
</reference>
<dbReference type="Proteomes" id="UP001152797">
    <property type="component" value="Unassembled WGS sequence"/>
</dbReference>
<evidence type="ECO:0000256" key="2">
    <source>
        <dbReference type="ARBA" id="ARBA00022737"/>
    </source>
</evidence>
<name>A0A9P1FK39_9DINO</name>
<keyword evidence="4" id="KW-0862">Zinc</keyword>
<evidence type="ECO:0000313" key="8">
    <source>
        <dbReference type="EMBL" id="CAL4766350.1"/>
    </source>
</evidence>
<dbReference type="GO" id="GO:0008270">
    <property type="term" value="F:zinc ion binding"/>
    <property type="evidence" value="ECO:0007669"/>
    <property type="project" value="UniProtKB-KW"/>
</dbReference>
<feature type="domain" description="C2H2-type" evidence="6">
    <location>
        <begin position="971"/>
        <end position="992"/>
    </location>
</feature>
<feature type="domain" description="C2H2-type" evidence="6">
    <location>
        <begin position="1078"/>
        <end position="1099"/>
    </location>
</feature>
<accession>A0A9P1FK39</accession>
<comment type="caution">
    <text evidence="7">The sequence shown here is derived from an EMBL/GenBank/DDBJ whole genome shotgun (WGS) entry which is preliminary data.</text>
</comment>
<keyword evidence="8" id="KW-0808">Transferase</keyword>
<keyword evidence="8" id="KW-0548">Nucleotidyltransferase</keyword>
<dbReference type="SUPFAM" id="SSF56672">
    <property type="entry name" value="DNA/RNA polymerases"/>
    <property type="match status" value="1"/>
</dbReference>
<feature type="region of interest" description="Disordered" evidence="5">
    <location>
        <begin position="1431"/>
        <end position="1543"/>
    </location>
</feature>
<feature type="region of interest" description="Disordered" evidence="5">
    <location>
        <begin position="1558"/>
        <end position="1587"/>
    </location>
</feature>
<dbReference type="OrthoDB" id="654211at2759"/>
<gene>
    <name evidence="7" type="ORF">C1SCF055_LOCUS7025</name>
</gene>
<evidence type="ECO:0000256" key="5">
    <source>
        <dbReference type="SAM" id="MobiDB-lite"/>
    </source>
</evidence>
<dbReference type="InterPro" id="IPR043502">
    <property type="entry name" value="DNA/RNA_pol_sf"/>
</dbReference>
<evidence type="ECO:0000256" key="3">
    <source>
        <dbReference type="ARBA" id="ARBA00022771"/>
    </source>
</evidence>
<feature type="compositionally biased region" description="Low complexity" evidence="5">
    <location>
        <begin position="1403"/>
        <end position="1416"/>
    </location>
</feature>
<proteinExistence type="predicted"/>
<evidence type="ECO:0000256" key="4">
    <source>
        <dbReference type="ARBA" id="ARBA00022833"/>
    </source>
</evidence>
<sequence>MGDYNCGLTAMPPWVGTTSFQWKGQTVTGPVYTDKECLQEILQAHGLTAINTWDSSGPSYIHGNNASRIDHFFIRMIACDGQSKQVIYLPQADFVPHNSTHHVPMMCNIRTKHMAYHKHDRPTACTFAQRNQCRLAGQQDTQTWHQLRQHVTDVLQAEHATVSPEVAIQRIHDSVSTEFHKLFPPKNTKLCAVDYTAFHHHIEDKWFHKKRLRQLAKNYASGLHSVFQAWHHRSRYQSLQRDQQRMARRAKKNQFNQLCTEAAAAATIHDTHSMFLIINKFTPKKPLARTRLRGPDGAIADQYMAHAMTTSFVQRMWQGPSKMPIYADDAPGVPFAMEELETAVAALHNNKAVAQPFLPGIVWKCAPNALQPTPYCVLPLTADASETLSDPSDVPFPHRAFDNADRQAIFDHLIALGTPAHLVQIVASWHENTHYNLIFRGDTTSIQVGKGLRQGCKIAPLLRVAFMNLFMQELALLVGQQWIQDCLTIYADDVHLGCQFCSATELRTHLQNIGHALDVIERLKLSLSYSKSYMLLAYTGTNPRQALKGVMHRHSTGVSIRVPRRDGSTTDLPVKKKGTYLGVIISYDNFEQQTWAHRRKAGWSAFSRLRSWLRSSQIPTSQRLYLWHTCVHTVLTYGIMATMVTPQVLMEYQATIYQMVRSVLGDHAYVTHRTHQSAFRHHRIALPLDLLTTLAMGLQRRLCRRAHLLHPMDFLHQQQWTHLDDLLQLVHCVQDTTVESAISVDPADRVALQTRHQCPHCSFQTDSVANMRRHLTYNHHVTQYRTAPTSPLDMMVNGLPKCRNCMHTFATWKNFFVHVQRNCCQVTSDMADPGVRLQPPAATEVVQQQFHIATQAFWPDLHSHLLTDDWTGLGQLDPALAHLAHHCAICGTWCNRFQEMHGHYRLYHPDQLRGGVAKGAQLSHILQLVSPCAWCKRPFSRIHSCPVTLQVGILRLQLMEPDHRRQTTMTCEICIQQFDDSSQLYTHLSQDHGMTLNDWLPSRDSLQGQDQCRHCHAQFDSRSGLRRHITEGRCEAFDPTASQNPLNNSQTWTAWLKGGDFSSGCLTAHQRLQLTITCQFCGTKYQRGGDLVAHLLQSHGEQWQQSQTMLRFLLQAVMATRGCICNPQTNEVGLAHICTPLRQVAMLMSSCDVQLLVPQQFQAVQLDETLSCLRNANLTHRLTQILVSRDFARLWTDSEVMAGLRTQCMQCGGHYQPTELLRHLLTVHPQACAWATQIAFQLYDPMQHSQNQDFRCDCCTQVFNLPGTQTDSLPDRLHIQRSHFVSNCPVVLQIAILLHPIHGRADGSQRPGPDGGIERLGPFAAGQSAATRGSRRRAAHQAPQGQSQKRLRRPLPGSRHLDAAADGATDPQPRKKSAAQPAPGLLRYVLPKPPGGHCATPHMPGQQMAGGMAEAAGQPELAQPAHLLAAGSHQGAPTPGATTGQQQTRGTTLGRGTEQGHDPSRWSMGLPEVVGGNQAIGQSPEEAHADGDHAQNSGDAGGPPGQQSTCRSVQEFADGSNHDSLAPPTDAQGNRSLGPAGGAVSQHSVVVAWNVDQTPQSGPLQTGDDASESHRPGREQDQRQGEGTRWCVVQLDAPARQALRAKALQLVLENPGNACYANSSFLALIWATLSRQEFSFQDWGPRSTILQQLLQHGNGTPFSLAHEHWFDRLIDGWIEEGEQADSAEFSHLLSSWTAMPAISNSWDRRVQMDQNFVRHDSGDQYMPLTLQIDPQMIQHDEVSLVTLLRSWNTELGMQAGITDPEDLILLHIDRLVMTPNGNLTKSHAAVTFGWEVQIPVGATHHIDWTSYTVVACIAHQGDSQRGHYQCMLRTFPEVSDLAAPAIWMSCDDGRAPQKCLLLPDHFTRGLTCLWLCRTDKVELHRLPPVSMPDDTAILTLLATQPDPEP</sequence>
<feature type="compositionally biased region" description="Low complexity" evidence="5">
    <location>
        <begin position="1434"/>
        <end position="1456"/>
    </location>
</feature>
<dbReference type="GO" id="GO:0005634">
    <property type="term" value="C:nucleus"/>
    <property type="evidence" value="ECO:0007669"/>
    <property type="project" value="TreeGrafter"/>
</dbReference>
<dbReference type="Pfam" id="PF00078">
    <property type="entry name" value="RVT_1"/>
    <property type="match status" value="1"/>
</dbReference>
<dbReference type="InterPro" id="IPR038765">
    <property type="entry name" value="Papain-like_cys_pep_sf"/>
</dbReference>
<evidence type="ECO:0000259" key="6">
    <source>
        <dbReference type="PROSITE" id="PS00028"/>
    </source>
</evidence>
<keyword evidence="3" id="KW-0863">Zinc-finger</keyword>
<dbReference type="GO" id="GO:0000977">
    <property type="term" value="F:RNA polymerase II transcription regulatory region sequence-specific DNA binding"/>
    <property type="evidence" value="ECO:0007669"/>
    <property type="project" value="TreeGrafter"/>
</dbReference>
<dbReference type="EMBL" id="CAMXCT030000453">
    <property type="protein sequence ID" value="CAL4766350.1"/>
    <property type="molecule type" value="Genomic_DNA"/>
</dbReference>
<dbReference type="EMBL" id="CAMXCT020000453">
    <property type="protein sequence ID" value="CAL1132413.1"/>
    <property type="molecule type" value="Genomic_DNA"/>
</dbReference>
<dbReference type="PROSITE" id="PS00028">
    <property type="entry name" value="ZINC_FINGER_C2H2_1"/>
    <property type="match status" value="3"/>
</dbReference>